<dbReference type="PANTHER" id="PTHR48081:SF8">
    <property type="entry name" value="ALPHA_BETA HYDROLASE FOLD-3 DOMAIN-CONTAINING PROTEIN-RELATED"/>
    <property type="match status" value="1"/>
</dbReference>
<reference evidence="4" key="1">
    <citation type="journal article" date="2019" name="Int. J. Syst. Evol. Microbiol.">
        <title>The Global Catalogue of Microorganisms (GCM) 10K type strain sequencing project: providing services to taxonomists for standard genome sequencing and annotation.</title>
        <authorList>
            <consortium name="The Broad Institute Genomics Platform"/>
            <consortium name="The Broad Institute Genome Sequencing Center for Infectious Disease"/>
            <person name="Wu L."/>
            <person name="Ma J."/>
        </authorList>
    </citation>
    <scope>NUCLEOTIDE SEQUENCE [LARGE SCALE GENOMIC DNA]</scope>
    <source>
        <strain evidence="4">JCM 16545</strain>
    </source>
</reference>
<dbReference type="InterPro" id="IPR029058">
    <property type="entry name" value="AB_hydrolase_fold"/>
</dbReference>
<keyword evidence="1 3" id="KW-0378">Hydrolase</keyword>
<dbReference type="GO" id="GO:0016787">
    <property type="term" value="F:hydrolase activity"/>
    <property type="evidence" value="ECO:0007669"/>
    <property type="project" value="UniProtKB-KW"/>
</dbReference>
<dbReference type="Gene3D" id="3.40.50.1820">
    <property type="entry name" value="alpha/beta hydrolase"/>
    <property type="match status" value="1"/>
</dbReference>
<gene>
    <name evidence="3" type="ORF">ACFSKU_19870</name>
</gene>
<evidence type="ECO:0000313" key="4">
    <source>
        <dbReference type="Proteomes" id="UP001597369"/>
    </source>
</evidence>
<dbReference type="Pfam" id="PF07859">
    <property type="entry name" value="Abhydrolase_3"/>
    <property type="match status" value="1"/>
</dbReference>
<sequence>MKAKLKGVTKSGSQAPAKKTLLGGSWLRMMRLFTILGVVVMVSSCNDDDSDMDIEPDGPRPEWGPTISDEMLAVIEALDSLQTGPPLYERTAEEARMAPTAADAAMAVMENNNIPVPPSQVDTAGMEIAVDGGMIHLRTYTPRNATGPFPGIVYYHGGGWVIAGIDTYDASARALAEKTGAVVVAVAYRQAPEYKFPTAHEDSFTAYEWVVNNAASINVDLDRIAVAGESAGGNLAAAVSMMARDRNVQMPVHQLLVYPIAGYDFNTPSYEMYAEAKPLNRPLMMWFFDKYLRTEADAESPWISLVDAPNLENLPPATVINAQIDPLQSEGQAYADRLEEAGVPVTARVYEGVTHEFFGMAAVVPAAEEAQNLAAEELREAFEQ</sequence>
<organism evidence="3 4">
    <name type="scientific">Pontibacter silvestris</name>
    <dbReference type="NCBI Taxonomy" id="2305183"/>
    <lineage>
        <taxon>Bacteria</taxon>
        <taxon>Pseudomonadati</taxon>
        <taxon>Bacteroidota</taxon>
        <taxon>Cytophagia</taxon>
        <taxon>Cytophagales</taxon>
        <taxon>Hymenobacteraceae</taxon>
        <taxon>Pontibacter</taxon>
    </lineage>
</organism>
<dbReference type="Proteomes" id="UP001597369">
    <property type="component" value="Unassembled WGS sequence"/>
</dbReference>
<keyword evidence="4" id="KW-1185">Reference proteome</keyword>
<proteinExistence type="predicted"/>
<name>A0ABW4X3K7_9BACT</name>
<evidence type="ECO:0000259" key="2">
    <source>
        <dbReference type="Pfam" id="PF07859"/>
    </source>
</evidence>
<dbReference type="RefSeq" id="WP_229957330.1">
    <property type="nucleotide sequence ID" value="NZ_JAJJWI010000001.1"/>
</dbReference>
<comment type="caution">
    <text evidence="3">The sequence shown here is derived from an EMBL/GenBank/DDBJ whole genome shotgun (WGS) entry which is preliminary data.</text>
</comment>
<dbReference type="InterPro" id="IPR013094">
    <property type="entry name" value="AB_hydrolase_3"/>
</dbReference>
<evidence type="ECO:0000256" key="1">
    <source>
        <dbReference type="ARBA" id="ARBA00022801"/>
    </source>
</evidence>
<dbReference type="PANTHER" id="PTHR48081">
    <property type="entry name" value="AB HYDROLASE SUPERFAMILY PROTEIN C4A8.06C"/>
    <property type="match status" value="1"/>
</dbReference>
<accession>A0ABW4X3K7</accession>
<feature type="domain" description="Alpha/beta hydrolase fold-3" evidence="2">
    <location>
        <begin position="152"/>
        <end position="358"/>
    </location>
</feature>
<protein>
    <submittedName>
        <fullName evidence="3">Alpha/beta hydrolase</fullName>
    </submittedName>
</protein>
<dbReference type="SUPFAM" id="SSF53474">
    <property type="entry name" value="alpha/beta-Hydrolases"/>
    <property type="match status" value="1"/>
</dbReference>
<evidence type="ECO:0000313" key="3">
    <source>
        <dbReference type="EMBL" id="MFD2069151.1"/>
    </source>
</evidence>
<dbReference type="EMBL" id="JBHUHV010000058">
    <property type="protein sequence ID" value="MFD2069151.1"/>
    <property type="molecule type" value="Genomic_DNA"/>
</dbReference>
<dbReference type="InterPro" id="IPR050300">
    <property type="entry name" value="GDXG_lipolytic_enzyme"/>
</dbReference>